<dbReference type="Proteomes" id="UP000810292">
    <property type="component" value="Unassembled WGS sequence"/>
</dbReference>
<dbReference type="AlphaFoldDB" id="A0A9D9ICY7"/>
<accession>A0A9D9ICY7</accession>
<evidence type="ECO:0000313" key="1">
    <source>
        <dbReference type="EMBL" id="MBO8469870.1"/>
    </source>
</evidence>
<proteinExistence type="predicted"/>
<organism evidence="1 2">
    <name type="scientific">Candidatus Ornithospirochaeta stercoravium</name>
    <dbReference type="NCBI Taxonomy" id="2840897"/>
    <lineage>
        <taxon>Bacteria</taxon>
        <taxon>Pseudomonadati</taxon>
        <taxon>Spirochaetota</taxon>
        <taxon>Spirochaetia</taxon>
        <taxon>Spirochaetales</taxon>
        <taxon>Spirochaetaceae</taxon>
        <taxon>Spirochaetaceae incertae sedis</taxon>
        <taxon>Candidatus Ornithospirochaeta</taxon>
    </lineage>
</organism>
<reference evidence="1" key="2">
    <citation type="journal article" date="2021" name="PeerJ">
        <title>Extensive microbial diversity within the chicken gut microbiome revealed by metagenomics and culture.</title>
        <authorList>
            <person name="Gilroy R."/>
            <person name="Ravi A."/>
            <person name="Getino M."/>
            <person name="Pursley I."/>
            <person name="Horton D.L."/>
            <person name="Alikhan N.F."/>
            <person name="Baker D."/>
            <person name="Gharbi K."/>
            <person name="Hall N."/>
            <person name="Watson M."/>
            <person name="Adriaenssens E.M."/>
            <person name="Foster-Nyarko E."/>
            <person name="Jarju S."/>
            <person name="Secka A."/>
            <person name="Antonio M."/>
            <person name="Oren A."/>
            <person name="Chaudhuri R.R."/>
            <person name="La Ragione R."/>
            <person name="Hildebrand F."/>
            <person name="Pallen M.J."/>
        </authorList>
    </citation>
    <scope>NUCLEOTIDE SEQUENCE</scope>
    <source>
        <strain evidence="1">14700</strain>
    </source>
</reference>
<reference evidence="1" key="1">
    <citation type="submission" date="2020-10" db="EMBL/GenBank/DDBJ databases">
        <authorList>
            <person name="Gilroy R."/>
        </authorList>
    </citation>
    <scope>NUCLEOTIDE SEQUENCE</scope>
    <source>
        <strain evidence="1">14700</strain>
    </source>
</reference>
<gene>
    <name evidence="1" type="ORF">IAA72_08815</name>
</gene>
<comment type="caution">
    <text evidence="1">The sequence shown here is derived from an EMBL/GenBank/DDBJ whole genome shotgun (WGS) entry which is preliminary data.</text>
</comment>
<dbReference type="EMBL" id="JADIMF010000145">
    <property type="protein sequence ID" value="MBO8469870.1"/>
    <property type="molecule type" value="Genomic_DNA"/>
</dbReference>
<protein>
    <submittedName>
        <fullName evidence="1">Uncharacterized protein</fullName>
    </submittedName>
</protein>
<evidence type="ECO:0000313" key="2">
    <source>
        <dbReference type="Proteomes" id="UP000810292"/>
    </source>
</evidence>
<sequence>MAATDSKIVDGLGLGELVTWIVGQLAAKYGQTEVQSAISTALTSYYTKGETLSTTEIQALINNLNAIKILNKDDVSGGVVSAATADVSSVCTTYVQTNYSRAPEDFDGLLVTVTDNNNDIVLYVYSTASASWVDISRNITINIANATSTTAGIAKLYNALGTQTDGGITPAAVNTKVTSIDASIASLQTGKANASDVYTKAEVDGKIPVALTTEEIAQIISSASAS</sequence>
<name>A0A9D9ICY7_9SPIO</name>